<evidence type="ECO:0008006" key="4">
    <source>
        <dbReference type="Google" id="ProtNLM"/>
    </source>
</evidence>
<evidence type="ECO:0000313" key="3">
    <source>
        <dbReference type="Proteomes" id="UP000727490"/>
    </source>
</evidence>
<dbReference type="EMBL" id="RPHB01000004">
    <property type="protein sequence ID" value="MBW3468279.1"/>
    <property type="molecule type" value="Genomic_DNA"/>
</dbReference>
<keyword evidence="3" id="KW-1185">Reference proteome</keyword>
<organism evidence="2 3">
    <name type="scientific">Arthrospiribacter ruber</name>
    <dbReference type="NCBI Taxonomy" id="2487934"/>
    <lineage>
        <taxon>Bacteria</taxon>
        <taxon>Pseudomonadati</taxon>
        <taxon>Bacteroidota</taxon>
        <taxon>Cytophagia</taxon>
        <taxon>Cytophagales</taxon>
        <taxon>Cyclobacteriaceae</taxon>
        <taxon>Arthrospiribacter</taxon>
    </lineage>
</organism>
<dbReference type="PROSITE" id="PS51257">
    <property type="entry name" value="PROKAR_LIPOPROTEIN"/>
    <property type="match status" value="1"/>
</dbReference>
<feature type="chain" id="PRO_5037981570" description="Lipoprotein" evidence="1">
    <location>
        <begin position="27"/>
        <end position="125"/>
    </location>
</feature>
<dbReference type="RefSeq" id="WP_219289313.1">
    <property type="nucleotide sequence ID" value="NZ_RPHB01000004.1"/>
</dbReference>
<dbReference type="AlphaFoldDB" id="A0A951MCU3"/>
<reference evidence="2 3" key="1">
    <citation type="journal article" date="2020" name="Syst. Appl. Microbiol.">
        <title>Arthrospiribacter ruber gen. nov., sp. nov., a novel bacterium isolated from Arthrospira cultures.</title>
        <authorList>
            <person name="Waleron M."/>
            <person name="Misztak A."/>
            <person name="Waleron M.M."/>
            <person name="Furmaniak M."/>
            <person name="Mrozik A."/>
            <person name="Waleron K."/>
        </authorList>
    </citation>
    <scope>NUCLEOTIDE SEQUENCE [LARGE SCALE GENOMIC DNA]</scope>
    <source>
        <strain evidence="2 3">DPMB0001</strain>
    </source>
</reference>
<evidence type="ECO:0000256" key="1">
    <source>
        <dbReference type="SAM" id="SignalP"/>
    </source>
</evidence>
<name>A0A951MCU3_9BACT</name>
<gene>
    <name evidence="2" type="ORF">EGN73_10725</name>
</gene>
<protein>
    <recommendedName>
        <fullName evidence="4">Lipoprotein</fullName>
    </recommendedName>
</protein>
<dbReference type="Proteomes" id="UP000727490">
    <property type="component" value="Unassembled WGS sequence"/>
</dbReference>
<sequence>MKKLIIKNCLSIFVFLTILISCQELAEFDQSIKEDSSVESSEMLFLEPIENPNLTIMSMDWSCDDKCVTPNTTQAFKKRGESHLSFGQHMKKVNFILYNTFDQFVIEVNTSTSDFNFKGNFALRN</sequence>
<evidence type="ECO:0000313" key="2">
    <source>
        <dbReference type="EMBL" id="MBW3468279.1"/>
    </source>
</evidence>
<feature type="signal peptide" evidence="1">
    <location>
        <begin position="1"/>
        <end position="26"/>
    </location>
</feature>
<accession>A0A951MCU3</accession>
<keyword evidence="1" id="KW-0732">Signal</keyword>
<comment type="caution">
    <text evidence="2">The sequence shown here is derived from an EMBL/GenBank/DDBJ whole genome shotgun (WGS) entry which is preliminary data.</text>
</comment>
<proteinExistence type="predicted"/>